<evidence type="ECO:0000313" key="2">
    <source>
        <dbReference type="EMBL" id="MBA8827915.1"/>
    </source>
</evidence>
<evidence type="ECO:0000313" key="3">
    <source>
        <dbReference type="Proteomes" id="UP000569329"/>
    </source>
</evidence>
<reference evidence="1 3" key="1">
    <citation type="submission" date="2020-07" db="EMBL/GenBank/DDBJ databases">
        <title>Sequencing the genomes of 1000 actinobacteria strains.</title>
        <authorList>
            <person name="Klenk H.-P."/>
        </authorList>
    </citation>
    <scope>NUCLEOTIDE SEQUENCE [LARGE SCALE GENOMIC DNA]</scope>
    <source>
        <strain evidence="1 3">DSM 45975</strain>
    </source>
</reference>
<organism evidence="1 3">
    <name type="scientific">Halosaccharopolyspora lacisalsi</name>
    <dbReference type="NCBI Taxonomy" id="1000566"/>
    <lineage>
        <taxon>Bacteria</taxon>
        <taxon>Bacillati</taxon>
        <taxon>Actinomycetota</taxon>
        <taxon>Actinomycetes</taxon>
        <taxon>Pseudonocardiales</taxon>
        <taxon>Pseudonocardiaceae</taxon>
        <taxon>Halosaccharopolyspora</taxon>
    </lineage>
</organism>
<dbReference type="EMBL" id="JACGWZ010000014">
    <property type="protein sequence ID" value="MBA8827915.1"/>
    <property type="molecule type" value="Genomic_DNA"/>
</dbReference>
<protein>
    <submittedName>
        <fullName evidence="1">Uncharacterized protein</fullName>
    </submittedName>
</protein>
<accession>A0A839E9E2</accession>
<sequence length="76" mass="8592">MTTTTPRIRLLWCLHAPDDSLIPVPDWPTGKYHADSMARIMKSEKITFGMTPRVTVWTGSPREHARFVASGEPIDI</sequence>
<dbReference type="EMBL" id="JACGWZ010000012">
    <property type="protein sequence ID" value="MBA8827881.1"/>
    <property type="molecule type" value="Genomic_DNA"/>
</dbReference>
<proteinExistence type="predicted"/>
<dbReference type="Proteomes" id="UP000569329">
    <property type="component" value="Unassembled WGS sequence"/>
</dbReference>
<dbReference type="RefSeq" id="WP_182547031.1">
    <property type="nucleotide sequence ID" value="NZ_JACGWZ010000012.1"/>
</dbReference>
<evidence type="ECO:0000313" key="1">
    <source>
        <dbReference type="EMBL" id="MBA8827881.1"/>
    </source>
</evidence>
<name>A0A839E9E2_9PSEU</name>
<dbReference type="AlphaFoldDB" id="A0A839E9E2"/>
<comment type="caution">
    <text evidence="1">The sequence shown here is derived from an EMBL/GenBank/DDBJ whole genome shotgun (WGS) entry which is preliminary data.</text>
</comment>
<gene>
    <name evidence="1" type="ORF">FHX42_005288</name>
    <name evidence="2" type="ORF">FHX42_005322</name>
</gene>
<keyword evidence="3" id="KW-1185">Reference proteome</keyword>